<evidence type="ECO:0000313" key="7">
    <source>
        <dbReference type="Proteomes" id="UP000037510"/>
    </source>
</evidence>
<feature type="coiled-coil region" evidence="3">
    <location>
        <begin position="206"/>
        <end position="243"/>
    </location>
</feature>
<dbReference type="GO" id="GO:0030056">
    <property type="term" value="C:hemidesmosome"/>
    <property type="evidence" value="ECO:0007669"/>
    <property type="project" value="TreeGrafter"/>
</dbReference>
<dbReference type="PANTHER" id="PTHR23169">
    <property type="entry name" value="ENVOPLAKIN"/>
    <property type="match status" value="1"/>
</dbReference>
<dbReference type="Proteomes" id="UP000037510">
    <property type="component" value="Unassembled WGS sequence"/>
</dbReference>
<protein>
    <submittedName>
        <fullName evidence="6">Putative kakapo</fullName>
    </submittedName>
</protein>
<dbReference type="SUPFAM" id="SSF47576">
    <property type="entry name" value="Calponin-homology domain, CH-domain"/>
    <property type="match status" value="1"/>
</dbReference>
<dbReference type="PANTHER" id="PTHR23169:SF23">
    <property type="entry name" value="SHORT STOP, ISOFORM H"/>
    <property type="match status" value="1"/>
</dbReference>
<dbReference type="Gene3D" id="1.10.418.10">
    <property type="entry name" value="Calponin-like domain"/>
    <property type="match status" value="1"/>
</dbReference>
<evidence type="ECO:0000256" key="2">
    <source>
        <dbReference type="ARBA" id="ARBA00022737"/>
    </source>
</evidence>
<feature type="domain" description="Calponin-homology (CH)" evidence="5">
    <location>
        <begin position="22"/>
        <end position="131"/>
    </location>
</feature>
<dbReference type="PROSITE" id="PS50021">
    <property type="entry name" value="CH"/>
    <property type="match status" value="1"/>
</dbReference>
<dbReference type="InterPro" id="IPR001715">
    <property type="entry name" value="CH_dom"/>
</dbReference>
<feature type="region of interest" description="Disordered" evidence="4">
    <location>
        <begin position="491"/>
        <end position="511"/>
    </location>
</feature>
<name>A0A0L7LVE9_OPEBR</name>
<reference evidence="6 7" key="1">
    <citation type="journal article" date="2015" name="Genome Biol. Evol.">
        <title>The genome of winter moth (Operophtera brumata) provides a genomic perspective on sexual dimorphism and phenology.</title>
        <authorList>
            <person name="Derks M.F."/>
            <person name="Smit S."/>
            <person name="Salis L."/>
            <person name="Schijlen E."/>
            <person name="Bossers A."/>
            <person name="Mateman C."/>
            <person name="Pijl A.S."/>
            <person name="de Ridder D."/>
            <person name="Groenen M.A."/>
            <person name="Visser M.E."/>
            <person name="Megens H.J."/>
        </authorList>
    </citation>
    <scope>NUCLEOTIDE SEQUENCE [LARGE SCALE GENOMIC DNA]</scope>
    <source>
        <strain evidence="6">WM2013NL</strain>
        <tissue evidence="6">Head and thorax</tissue>
    </source>
</reference>
<dbReference type="GO" id="GO:0005882">
    <property type="term" value="C:intermediate filament"/>
    <property type="evidence" value="ECO:0007669"/>
    <property type="project" value="TreeGrafter"/>
</dbReference>
<feature type="coiled-coil region" evidence="3">
    <location>
        <begin position="750"/>
        <end position="784"/>
    </location>
</feature>
<evidence type="ECO:0000256" key="4">
    <source>
        <dbReference type="SAM" id="MobiDB-lite"/>
    </source>
</evidence>
<evidence type="ECO:0000256" key="1">
    <source>
        <dbReference type="ARBA" id="ARBA00022553"/>
    </source>
</evidence>
<evidence type="ECO:0000259" key="5">
    <source>
        <dbReference type="PROSITE" id="PS50021"/>
    </source>
</evidence>
<dbReference type="Pfam" id="PF00307">
    <property type="entry name" value="CH"/>
    <property type="match status" value="1"/>
</dbReference>
<dbReference type="Gene3D" id="1.20.58.60">
    <property type="match status" value="4"/>
</dbReference>
<sequence>MVKANLPECHISDIVVGQEPNVTAREALLSWARRSTAKYPGVRVADFTSSWRDGLAFNALIHRNRPDLIDWHVDTHEPDEKSLITYISSLYETFPEPPAVHPLFDAESQRRAASYTENAAIHRAWLHENCALMQDRAFPSTLIEMKKLLSESTRFLGEEVPLRQREKQKLFQQYRELEKYFESVGECDIEPTLRPDALEQAWARLLMAQQERERDLTDEIRRLERLQRLAEKLHRDIKQTEGGLDNVERHIESEIRRVERGVHPAEAKMAAEQIEQELRSMEHTIQEMFQDAHALREGRYPQAAELLRKVQQIHDRWLNARQSFTGRLLPRLSSVRMPVQQTTVRRETRTVLETRVHDTDPKFQQLSEATKWCKERLKKLHESEYGSDLQTVQHELDKHGREHKQIDQFHSKVEQCVHNRANFTGEELTLYNQHLSQLQKLAQLAEREGAGGTEPRLGRPAHQPAGCTALLRGYAVPMGVGAATDAVSRDASQAHHAVPPLLRGSQGGREMDTEGERLLKGMQELREELNAHGGVVSRAVEESRAVRPVKQRRAPVAIEKGSAVTVLDNSGRSRWRVRLGGAGTEAQLPGAVIQLWQRKQLRMRQNMIFATIKVVKGWDFPQFVAMGAEQRQAIRRALNEDAEKLLAEGDPADPQLRRLRREIDDVNRLFDEFERRARAEGGRSMTSTDCLTSSSDARALKHLDEDAETLLAEGDSADPQLRRLRREIDDFLNEDAETLLAEGDPADPQLRRLRREIDDVNRLFDEFERRSSHLLERLEILERQLHERIASHIPRDLDSLEHLVLQHKDWEGSARALSGDVEEVEVRGDSGKQHGGESPVHLRVRDEAGAMHEDLLRMQVAVSKQQVSVDQMNDDAENCRRLVESSRAALPHASLPRAGKHTDLERLDKEVSQLNNRWNSKEAEWIDDAYNKLQAQPPIEVRPKEQFEPTRALLTGVVERTPKIEKVNVDGGRFIREAKRYAEWLCEEVHPSLDMRQLKRQADVEMAEWLRKQNKVVDPDRLPVGSEAVARELDDLNANYQRLLDMLYERLRRIAAANPGDIVTLVSYFLN</sequence>
<dbReference type="InterPro" id="IPR041615">
    <property type="entry name" value="Desmoplakin_SH3"/>
</dbReference>
<dbReference type="Pfam" id="PF21020">
    <property type="entry name" value="Spectrin_4"/>
    <property type="match status" value="1"/>
</dbReference>
<dbReference type="GO" id="GO:0005198">
    <property type="term" value="F:structural molecule activity"/>
    <property type="evidence" value="ECO:0007669"/>
    <property type="project" value="TreeGrafter"/>
</dbReference>
<dbReference type="Gene3D" id="2.30.30.40">
    <property type="entry name" value="SH3 Domains"/>
    <property type="match status" value="1"/>
</dbReference>
<keyword evidence="3" id="KW-0175">Coiled coil</keyword>
<dbReference type="GO" id="GO:0005737">
    <property type="term" value="C:cytoplasm"/>
    <property type="evidence" value="ECO:0007669"/>
    <property type="project" value="TreeGrafter"/>
</dbReference>
<keyword evidence="2" id="KW-0677">Repeat</keyword>
<proteinExistence type="predicted"/>
<dbReference type="STRING" id="104452.A0A0L7LVE9"/>
<feature type="coiled-coil region" evidence="3">
    <location>
        <begin position="628"/>
        <end position="676"/>
    </location>
</feature>
<gene>
    <name evidence="6" type="ORF">OBRU01_00055</name>
</gene>
<dbReference type="GO" id="GO:0031122">
    <property type="term" value="P:cytoplasmic microtubule organization"/>
    <property type="evidence" value="ECO:0007669"/>
    <property type="project" value="TreeGrafter"/>
</dbReference>
<dbReference type="GO" id="GO:0016020">
    <property type="term" value="C:membrane"/>
    <property type="evidence" value="ECO:0007669"/>
    <property type="project" value="TreeGrafter"/>
</dbReference>
<dbReference type="Pfam" id="PF17902">
    <property type="entry name" value="SH3_10"/>
    <property type="match status" value="1"/>
</dbReference>
<keyword evidence="1" id="KW-0597">Phosphoprotein</keyword>
<dbReference type="GO" id="GO:0045104">
    <property type="term" value="P:intermediate filament cytoskeleton organization"/>
    <property type="evidence" value="ECO:0007669"/>
    <property type="project" value="InterPro"/>
</dbReference>
<dbReference type="GO" id="GO:0042060">
    <property type="term" value="P:wound healing"/>
    <property type="evidence" value="ECO:0007669"/>
    <property type="project" value="TreeGrafter"/>
</dbReference>
<dbReference type="InterPro" id="IPR049538">
    <property type="entry name" value="PCN-like_spectrin-like_rpt"/>
</dbReference>
<organism evidence="6 7">
    <name type="scientific">Operophtera brumata</name>
    <name type="common">Winter moth</name>
    <name type="synonym">Phalaena brumata</name>
    <dbReference type="NCBI Taxonomy" id="104452"/>
    <lineage>
        <taxon>Eukaryota</taxon>
        <taxon>Metazoa</taxon>
        <taxon>Ecdysozoa</taxon>
        <taxon>Arthropoda</taxon>
        <taxon>Hexapoda</taxon>
        <taxon>Insecta</taxon>
        <taxon>Pterygota</taxon>
        <taxon>Neoptera</taxon>
        <taxon>Endopterygota</taxon>
        <taxon>Lepidoptera</taxon>
        <taxon>Glossata</taxon>
        <taxon>Ditrysia</taxon>
        <taxon>Geometroidea</taxon>
        <taxon>Geometridae</taxon>
        <taxon>Larentiinae</taxon>
        <taxon>Operophtera</taxon>
    </lineage>
</organism>
<keyword evidence="7" id="KW-1185">Reference proteome</keyword>
<dbReference type="AlphaFoldDB" id="A0A0L7LVE9"/>
<dbReference type="InterPro" id="IPR043197">
    <property type="entry name" value="Plakin"/>
</dbReference>
<comment type="caution">
    <text evidence="6">The sequence shown here is derived from an EMBL/GenBank/DDBJ whole genome shotgun (WGS) entry which is preliminary data.</text>
</comment>
<accession>A0A0L7LVE9</accession>
<dbReference type="SUPFAM" id="SSF46966">
    <property type="entry name" value="Spectrin repeat"/>
    <property type="match status" value="3"/>
</dbReference>
<dbReference type="EMBL" id="JTDY01000011">
    <property type="protein sequence ID" value="KOB79447.1"/>
    <property type="molecule type" value="Genomic_DNA"/>
</dbReference>
<dbReference type="InterPro" id="IPR036872">
    <property type="entry name" value="CH_dom_sf"/>
</dbReference>
<evidence type="ECO:0000313" key="6">
    <source>
        <dbReference type="EMBL" id="KOB79447.1"/>
    </source>
</evidence>
<evidence type="ECO:0000256" key="3">
    <source>
        <dbReference type="SAM" id="Coils"/>
    </source>
</evidence>